<dbReference type="GeneTree" id="ENSGT00950000182808"/>
<dbReference type="OMA" id="IYGSSWI"/>
<comment type="similarity">
    <text evidence="2">Belongs to the bile acid:sodium symporter (BASS) (TC 2.A.28) family.</text>
</comment>
<evidence type="ECO:0000256" key="3">
    <source>
        <dbReference type="ARBA" id="ARBA00022692"/>
    </source>
</evidence>
<feature type="transmembrane region" description="Helical" evidence="7">
    <location>
        <begin position="249"/>
        <end position="267"/>
    </location>
</feature>
<reference evidence="9" key="1">
    <citation type="submission" date="2003-08" db="EMBL/GenBank/DDBJ databases">
        <authorList>
            <person name="Birren B."/>
            <person name="Nusbaum C."/>
            <person name="Abebe A."/>
            <person name="Abouelleil A."/>
            <person name="Adekoya E."/>
            <person name="Ait-zahra M."/>
            <person name="Allen N."/>
            <person name="Allen T."/>
            <person name="An P."/>
            <person name="Anderson M."/>
            <person name="Anderson S."/>
            <person name="Arachchi H."/>
            <person name="Armbruster J."/>
            <person name="Bachantsang P."/>
            <person name="Baldwin J."/>
            <person name="Barry A."/>
            <person name="Bayul T."/>
            <person name="Blitshsteyn B."/>
            <person name="Bloom T."/>
            <person name="Blye J."/>
            <person name="Boguslavskiy L."/>
            <person name="Borowsky M."/>
            <person name="Boukhgalter B."/>
            <person name="Brunache A."/>
            <person name="Butler J."/>
            <person name="Calixte N."/>
            <person name="Calvo S."/>
            <person name="Camarata J."/>
            <person name="Campo K."/>
            <person name="Chang J."/>
            <person name="Cheshatsang Y."/>
            <person name="Citroen M."/>
            <person name="Collymore A."/>
            <person name="Considine T."/>
            <person name="Cook A."/>
            <person name="Cooke P."/>
            <person name="Corum B."/>
            <person name="Cuomo C."/>
            <person name="David R."/>
            <person name="Dawoe T."/>
            <person name="Degray S."/>
            <person name="Dodge S."/>
            <person name="Dooley K."/>
            <person name="Dorje P."/>
            <person name="Dorjee K."/>
            <person name="Dorris L."/>
            <person name="Duffey N."/>
            <person name="Dupes A."/>
            <person name="Elkins T."/>
            <person name="Engels R."/>
            <person name="Erickson J."/>
            <person name="Farina A."/>
            <person name="Faro S."/>
            <person name="Ferreira P."/>
            <person name="Fischer H."/>
            <person name="Fitzgerald M."/>
            <person name="Foley K."/>
            <person name="Gage D."/>
            <person name="Galagan J."/>
            <person name="Gearin G."/>
            <person name="Gnerre S."/>
            <person name="Gnirke A."/>
            <person name="Goyette A."/>
            <person name="Graham J."/>
            <person name="Grandbois E."/>
            <person name="Gyaltsen K."/>
            <person name="Hafez N."/>
            <person name="Hagopian D."/>
            <person name="Hagos B."/>
            <person name="Hall J."/>
            <person name="Hatcher B."/>
            <person name="Heller A."/>
            <person name="Higgins H."/>
            <person name="Honan T."/>
            <person name="Horn A."/>
            <person name="Houde N."/>
            <person name="Hughes L."/>
            <person name="Hulme W."/>
            <person name="Husby E."/>
            <person name="Iliev I."/>
            <person name="Jaffe D."/>
            <person name="Jones C."/>
            <person name="Kamal M."/>
            <person name="Kamat A."/>
            <person name="Kamvysselis M."/>
            <person name="Karlsson E."/>
            <person name="Kells C."/>
            <person name="Kieu A."/>
            <person name="Kisner P."/>
            <person name="Kodira C."/>
            <person name="Kulbokas E."/>
            <person name="Labutti K."/>
            <person name="Lama D."/>
            <person name="Landers T."/>
            <person name="Leger J."/>
            <person name="Levine S."/>
            <person name="Lewis D."/>
            <person name="Lewis T."/>
            <person name="Lindblad-toh K."/>
            <person name="Liu X."/>
            <person name="Lokyitsang T."/>
            <person name="Lokyitsang Y."/>
            <person name="Lucien O."/>
            <person name="Lui A."/>
            <person name="Ma L.J."/>
            <person name="Mabbitt R."/>
            <person name="Macdonald J."/>
            <person name="Maclean C."/>
            <person name="Major J."/>
            <person name="Manning J."/>
            <person name="Marabella R."/>
            <person name="Maru K."/>
            <person name="Matthews C."/>
            <person name="Mauceli E."/>
            <person name="Mccarthy M."/>
            <person name="Mcdonough S."/>
            <person name="Mcghee T."/>
            <person name="Meldrim J."/>
            <person name="Meneus L."/>
            <person name="Mesirov J."/>
            <person name="Mihalev A."/>
            <person name="Mihova T."/>
            <person name="Mikkelsen T."/>
            <person name="Mlenga V."/>
            <person name="Moru K."/>
            <person name="Mozes J."/>
            <person name="Mulrain L."/>
            <person name="Munson G."/>
            <person name="Naylor J."/>
            <person name="Newes C."/>
            <person name="Nguyen C."/>
            <person name="Nguyen N."/>
            <person name="Nguyen T."/>
            <person name="Nicol R."/>
            <person name="Nielsen C."/>
            <person name="Nizzari M."/>
            <person name="Norbu C."/>
            <person name="Norbu N."/>
            <person name="O'donnell P."/>
            <person name="Okoawo O."/>
            <person name="O'leary S."/>
            <person name="Omotosho B."/>
            <person name="O'neill K."/>
            <person name="Osman S."/>
            <person name="Parker S."/>
            <person name="Perrin D."/>
            <person name="Phunkhang P."/>
            <person name="Piqani B."/>
            <person name="Purcell S."/>
            <person name="Rachupka T."/>
            <person name="Ramasamy U."/>
            <person name="Rameau R."/>
            <person name="Ray V."/>
            <person name="Raymond C."/>
            <person name="Retta R."/>
            <person name="Richardson S."/>
            <person name="Rise C."/>
            <person name="Rodriguez J."/>
            <person name="Rogers J."/>
            <person name="Rogov P."/>
            <person name="Rutman M."/>
            <person name="Schupbach R."/>
            <person name="Seaman C."/>
            <person name="Settipalli S."/>
            <person name="Sharpe T."/>
            <person name="Sheridan J."/>
            <person name="Sherpa N."/>
            <person name="Shi J."/>
            <person name="Smirnov S."/>
            <person name="Smith C."/>
            <person name="Sougnez C."/>
            <person name="Spencer B."/>
            <person name="Stalker J."/>
            <person name="Stange-thomann N."/>
            <person name="Stavropoulos S."/>
            <person name="Stetson K."/>
            <person name="Stone C."/>
            <person name="Stone S."/>
            <person name="Stubbs M."/>
            <person name="Talamas J."/>
            <person name="Tchuinga P."/>
            <person name="Tenzing P."/>
            <person name="Tesfaye S."/>
            <person name="Theodore J."/>
            <person name="Thoulutsang Y."/>
            <person name="Topham K."/>
            <person name="Towey S."/>
            <person name="Tsamla T."/>
            <person name="Tsomo N."/>
            <person name="Vallee D."/>
            <person name="Vassiliev H."/>
            <person name="Venkataraman V."/>
            <person name="Vinson J."/>
            <person name="Vo A."/>
            <person name="Wade C."/>
            <person name="Wang S."/>
            <person name="Wangchuk T."/>
            <person name="Wangdi T."/>
            <person name="Whittaker C."/>
            <person name="Wilkinson J."/>
            <person name="Wu Y."/>
            <person name="Wyman D."/>
            <person name="Yadav S."/>
            <person name="Yang S."/>
            <person name="Yang X."/>
            <person name="Yeager S."/>
            <person name="Yee E."/>
            <person name="Young G."/>
            <person name="Zainoun J."/>
            <person name="Zembeck L."/>
            <person name="Zimmer A."/>
            <person name="Zody M."/>
            <person name="Lander E."/>
        </authorList>
    </citation>
    <scope>NUCLEOTIDE SEQUENCE [LARGE SCALE GENOMIC DNA]</scope>
</reference>
<evidence type="ECO:0000313" key="8">
    <source>
        <dbReference type="Ensembl" id="ENSCSAVP00000004426.1"/>
    </source>
</evidence>
<evidence type="ECO:0000256" key="5">
    <source>
        <dbReference type="ARBA" id="ARBA00022989"/>
    </source>
</evidence>
<evidence type="ECO:0000256" key="6">
    <source>
        <dbReference type="ARBA" id="ARBA00023136"/>
    </source>
</evidence>
<proteinExistence type="inferred from homology"/>
<evidence type="ECO:0000256" key="7">
    <source>
        <dbReference type="SAM" id="Phobius"/>
    </source>
</evidence>
<evidence type="ECO:0000256" key="2">
    <source>
        <dbReference type="ARBA" id="ARBA00006528"/>
    </source>
</evidence>
<dbReference type="STRING" id="51511.ENSCSAVP00000004426"/>
<dbReference type="Ensembl" id="ENSCSAVT00000004490.1">
    <property type="protein sequence ID" value="ENSCSAVP00000004426.1"/>
    <property type="gene ID" value="ENSCSAVG00000002622.1"/>
</dbReference>
<feature type="transmembrane region" description="Helical" evidence="7">
    <location>
        <begin position="82"/>
        <end position="104"/>
    </location>
</feature>
<evidence type="ECO:0000256" key="4">
    <source>
        <dbReference type="ARBA" id="ARBA00022847"/>
    </source>
</evidence>
<keyword evidence="9" id="KW-1185">Reference proteome</keyword>
<organism evidence="8 9">
    <name type="scientific">Ciona savignyi</name>
    <name type="common">Pacific transparent sea squirt</name>
    <dbReference type="NCBI Taxonomy" id="51511"/>
    <lineage>
        <taxon>Eukaryota</taxon>
        <taxon>Metazoa</taxon>
        <taxon>Chordata</taxon>
        <taxon>Tunicata</taxon>
        <taxon>Ascidiacea</taxon>
        <taxon>Phlebobranchia</taxon>
        <taxon>Cionidae</taxon>
        <taxon>Ciona</taxon>
    </lineage>
</organism>
<feature type="transmembrane region" description="Helical" evidence="7">
    <location>
        <begin position="213"/>
        <end position="237"/>
    </location>
</feature>
<keyword evidence="5 7" id="KW-1133">Transmembrane helix</keyword>
<sequence>MSDIARRIEQSPGLNSAIEATLVIVVIQTMLGLGCTMDVTLIKEHLRRPSGIAIAASCQFGIMPFVAFLMAKTFGLDKTAALAVLVTGCCPGGNLSNLLTYFLYGDMNLRWVICSYDRIHMTVFQSIICILMSSISTVLALVFMPFCLFIYGSSWISAYTIGTMVPFGGVILTLIMTLFPVCIGMAIKARYEKVANSILKVRLLTWPSFEPSIIGVSLFGVGVAFIALMTLSIIMFGKTIFVAISPSSYAIAFIMPLIGYGSGYILATGFRLPDNSRRTVAIETGCQNSQLSSTILKMAFASDVMGAYFLFPLYYALFQGLEGLAMVLAFRMYRRYYADESIGTAHSRITYDKFDDEWDPSMQGERFTGSEGGIYQH</sequence>
<reference evidence="8" key="3">
    <citation type="submission" date="2025-09" db="UniProtKB">
        <authorList>
            <consortium name="Ensembl"/>
        </authorList>
    </citation>
    <scope>IDENTIFICATION</scope>
</reference>
<feature type="transmembrane region" description="Helical" evidence="7">
    <location>
        <begin position="124"/>
        <end position="151"/>
    </location>
</feature>
<evidence type="ECO:0000313" key="9">
    <source>
        <dbReference type="Proteomes" id="UP000007875"/>
    </source>
</evidence>
<dbReference type="Pfam" id="PF01758">
    <property type="entry name" value="SBF"/>
    <property type="match status" value="1"/>
</dbReference>
<protein>
    <recommendedName>
        <fullName evidence="10">Sodium bile acid cotransporter</fullName>
    </recommendedName>
</protein>
<evidence type="ECO:0008006" key="10">
    <source>
        <dbReference type="Google" id="ProtNLM"/>
    </source>
</evidence>
<name>H2YGH7_CIOSA</name>
<dbReference type="PANTHER" id="PTHR10361:SF28">
    <property type="entry name" value="P3 PROTEIN-RELATED"/>
    <property type="match status" value="1"/>
</dbReference>
<feature type="transmembrane region" description="Helical" evidence="7">
    <location>
        <begin position="163"/>
        <end position="187"/>
    </location>
</feature>
<keyword evidence="4" id="KW-0813">Transport</keyword>
<comment type="subcellular location">
    <subcellularLocation>
        <location evidence="1">Membrane</location>
        <topology evidence="1">Multi-pass membrane protein</topology>
    </subcellularLocation>
</comment>
<feature type="transmembrane region" description="Helical" evidence="7">
    <location>
        <begin position="51"/>
        <end position="70"/>
    </location>
</feature>
<reference evidence="8" key="2">
    <citation type="submission" date="2025-08" db="UniProtKB">
        <authorList>
            <consortium name="Ensembl"/>
        </authorList>
    </citation>
    <scope>IDENTIFICATION</scope>
</reference>
<dbReference type="GO" id="GO:0016020">
    <property type="term" value="C:membrane"/>
    <property type="evidence" value="ECO:0007669"/>
    <property type="project" value="UniProtKB-SubCell"/>
</dbReference>
<dbReference type="GO" id="GO:0008508">
    <property type="term" value="F:bile acid:sodium symporter activity"/>
    <property type="evidence" value="ECO:0007669"/>
    <property type="project" value="TreeGrafter"/>
</dbReference>
<keyword evidence="6 7" id="KW-0472">Membrane</keyword>
<dbReference type="PROSITE" id="PS51257">
    <property type="entry name" value="PROKAR_LIPOPROTEIN"/>
    <property type="match status" value="1"/>
</dbReference>
<dbReference type="InterPro" id="IPR038770">
    <property type="entry name" value="Na+/solute_symporter_sf"/>
</dbReference>
<dbReference type="Gene3D" id="1.20.1530.20">
    <property type="match status" value="1"/>
</dbReference>
<evidence type="ECO:0000256" key="1">
    <source>
        <dbReference type="ARBA" id="ARBA00004141"/>
    </source>
</evidence>
<dbReference type="InParanoid" id="H2YGH7"/>
<feature type="transmembrane region" description="Helical" evidence="7">
    <location>
        <begin position="12"/>
        <end position="31"/>
    </location>
</feature>
<keyword evidence="3 7" id="KW-0812">Transmembrane</keyword>
<dbReference type="InterPro" id="IPR002657">
    <property type="entry name" value="BilAc:Na_symport/Acr3"/>
</dbReference>
<dbReference type="Proteomes" id="UP000007875">
    <property type="component" value="Unassembled WGS sequence"/>
</dbReference>
<dbReference type="PANTHER" id="PTHR10361">
    <property type="entry name" value="SODIUM-BILE ACID COTRANSPORTER"/>
    <property type="match status" value="1"/>
</dbReference>
<feature type="transmembrane region" description="Helical" evidence="7">
    <location>
        <begin position="307"/>
        <end position="330"/>
    </location>
</feature>
<accession>H2YGH7</accession>
<dbReference type="AlphaFoldDB" id="H2YGH7"/>
<dbReference type="eggNOG" id="KOG2718">
    <property type="taxonomic scope" value="Eukaryota"/>
</dbReference>
<keyword evidence="4" id="KW-0769">Symport</keyword>
<dbReference type="InterPro" id="IPR004710">
    <property type="entry name" value="Bilac:Na_transpt"/>
</dbReference>